<sequence>MDSSHLPALPQPSQPTAPGQPPLDAAQLEQFRQFQQFQDYLRFTQAQQGNQPAPMPDAGLVPAGSRQPQTQQGWQPPVPPGPPGALAPYEEPRRKRPVPRWLKRLGGKILGWVIVLVVLGIAATWAYRHYFPSEDGKSSAQIAAEGGGTYHTNHIFSTNPYEAVRFVFHNIAQGRVQDACGRFDEPVQTKFAQDVGQPDCKVAVEKLHAQVTNQNDYAESLPSYVSGAPPAGVVTIDSCDYTISGGPALGVFTVSQVDKGQWLITGHSPGPEKCGPPSASNSTPPTS</sequence>
<keyword evidence="2" id="KW-0812">Transmembrane</keyword>
<keyword evidence="4" id="KW-1185">Reference proteome</keyword>
<evidence type="ECO:0000313" key="4">
    <source>
        <dbReference type="Proteomes" id="UP001236014"/>
    </source>
</evidence>
<gene>
    <name evidence="3" type="ORF">QRX50_04380</name>
</gene>
<feature type="transmembrane region" description="Helical" evidence="2">
    <location>
        <begin position="109"/>
        <end position="127"/>
    </location>
</feature>
<feature type="compositionally biased region" description="Low complexity" evidence="1">
    <location>
        <begin position="276"/>
        <end position="287"/>
    </location>
</feature>
<name>A0A9Y2IIS9_9PSEU</name>
<dbReference type="KEGG" id="acab:QRX50_04380"/>
<evidence type="ECO:0000313" key="3">
    <source>
        <dbReference type="EMBL" id="WIX80041.1"/>
    </source>
</evidence>
<protein>
    <submittedName>
        <fullName evidence="3">Uncharacterized protein</fullName>
    </submittedName>
</protein>
<feature type="compositionally biased region" description="Pro residues" evidence="1">
    <location>
        <begin position="9"/>
        <end position="21"/>
    </location>
</feature>
<keyword evidence="2" id="KW-1133">Transmembrane helix</keyword>
<accession>A0A9Y2IIS9</accession>
<dbReference type="Proteomes" id="UP001236014">
    <property type="component" value="Chromosome"/>
</dbReference>
<keyword evidence="2" id="KW-0472">Membrane</keyword>
<dbReference type="AlphaFoldDB" id="A0A9Y2IIS9"/>
<dbReference type="EMBL" id="CP127294">
    <property type="protein sequence ID" value="WIX80041.1"/>
    <property type="molecule type" value="Genomic_DNA"/>
</dbReference>
<evidence type="ECO:0000256" key="2">
    <source>
        <dbReference type="SAM" id="Phobius"/>
    </source>
</evidence>
<feature type="region of interest" description="Disordered" evidence="1">
    <location>
        <begin position="42"/>
        <end position="93"/>
    </location>
</feature>
<feature type="region of interest" description="Disordered" evidence="1">
    <location>
        <begin position="1"/>
        <end position="28"/>
    </location>
</feature>
<organism evidence="3 4">
    <name type="scientific">Amycolatopsis carbonis</name>
    <dbReference type="NCBI Taxonomy" id="715471"/>
    <lineage>
        <taxon>Bacteria</taxon>
        <taxon>Bacillati</taxon>
        <taxon>Actinomycetota</taxon>
        <taxon>Actinomycetes</taxon>
        <taxon>Pseudonocardiales</taxon>
        <taxon>Pseudonocardiaceae</taxon>
        <taxon>Amycolatopsis</taxon>
    </lineage>
</organism>
<feature type="region of interest" description="Disordered" evidence="1">
    <location>
        <begin position="266"/>
        <end position="287"/>
    </location>
</feature>
<proteinExistence type="predicted"/>
<feature type="compositionally biased region" description="Pro residues" evidence="1">
    <location>
        <begin position="76"/>
        <end position="85"/>
    </location>
</feature>
<evidence type="ECO:0000256" key="1">
    <source>
        <dbReference type="SAM" id="MobiDB-lite"/>
    </source>
</evidence>
<reference evidence="3 4" key="1">
    <citation type="submission" date="2023-06" db="EMBL/GenBank/DDBJ databases">
        <authorList>
            <person name="Oyuntsetseg B."/>
            <person name="Kim S.B."/>
        </authorList>
    </citation>
    <scope>NUCLEOTIDE SEQUENCE [LARGE SCALE GENOMIC DNA]</scope>
    <source>
        <strain evidence="3 4">2-15</strain>
    </source>
</reference>